<protein>
    <submittedName>
        <fullName evidence="2">Uncharacterized protein</fullName>
    </submittedName>
</protein>
<comment type="caution">
    <text evidence="2">The sequence shown here is derived from an EMBL/GenBank/DDBJ whole genome shotgun (WGS) entry which is preliminary data.</text>
</comment>
<organism evidence="2 3">
    <name type="scientific">Austropuccinia psidii MF-1</name>
    <dbReference type="NCBI Taxonomy" id="1389203"/>
    <lineage>
        <taxon>Eukaryota</taxon>
        <taxon>Fungi</taxon>
        <taxon>Dikarya</taxon>
        <taxon>Basidiomycota</taxon>
        <taxon>Pucciniomycotina</taxon>
        <taxon>Pucciniomycetes</taxon>
        <taxon>Pucciniales</taxon>
        <taxon>Sphaerophragmiaceae</taxon>
        <taxon>Austropuccinia</taxon>
    </lineage>
</organism>
<dbReference type="AlphaFoldDB" id="A0A9Q3J6D1"/>
<accession>A0A9Q3J6D1</accession>
<proteinExistence type="predicted"/>
<gene>
    <name evidence="2" type="ORF">O181_095886</name>
</gene>
<feature type="region of interest" description="Disordered" evidence="1">
    <location>
        <begin position="20"/>
        <end position="97"/>
    </location>
</feature>
<dbReference type="Proteomes" id="UP000765509">
    <property type="component" value="Unassembled WGS sequence"/>
</dbReference>
<sequence>MEYAQQEVQPSIPLVRTWGKLPEDVSQRDRPQRPYGNHQRLESCQAVQTPGGKGNRTRENQATIQAIEEQLTQTRHTQIPSVSQGVGQTSSPVASHH</sequence>
<evidence type="ECO:0000313" key="3">
    <source>
        <dbReference type="Proteomes" id="UP000765509"/>
    </source>
</evidence>
<evidence type="ECO:0000256" key="1">
    <source>
        <dbReference type="SAM" id="MobiDB-lite"/>
    </source>
</evidence>
<evidence type="ECO:0000313" key="2">
    <source>
        <dbReference type="EMBL" id="MBW0556171.1"/>
    </source>
</evidence>
<reference evidence="2" key="1">
    <citation type="submission" date="2021-03" db="EMBL/GenBank/DDBJ databases">
        <title>Draft genome sequence of rust myrtle Austropuccinia psidii MF-1, a brazilian biotype.</title>
        <authorList>
            <person name="Quecine M.C."/>
            <person name="Pachon D.M.R."/>
            <person name="Bonatelli M.L."/>
            <person name="Correr F.H."/>
            <person name="Franceschini L.M."/>
            <person name="Leite T.F."/>
            <person name="Margarido G.R.A."/>
            <person name="Almeida C.A."/>
            <person name="Ferrarezi J.A."/>
            <person name="Labate C.A."/>
        </authorList>
    </citation>
    <scope>NUCLEOTIDE SEQUENCE</scope>
    <source>
        <strain evidence="2">MF-1</strain>
    </source>
</reference>
<dbReference type="EMBL" id="AVOT02063505">
    <property type="protein sequence ID" value="MBW0556171.1"/>
    <property type="molecule type" value="Genomic_DNA"/>
</dbReference>
<keyword evidence="3" id="KW-1185">Reference proteome</keyword>
<feature type="compositionally biased region" description="Basic and acidic residues" evidence="1">
    <location>
        <begin position="21"/>
        <end position="32"/>
    </location>
</feature>
<feature type="compositionally biased region" description="Polar residues" evidence="1">
    <location>
        <begin position="60"/>
        <end position="97"/>
    </location>
</feature>
<name>A0A9Q3J6D1_9BASI</name>